<feature type="non-terminal residue" evidence="3">
    <location>
        <position position="1"/>
    </location>
</feature>
<dbReference type="InterPro" id="IPR011676">
    <property type="entry name" value="DUF1618"/>
</dbReference>
<feature type="compositionally biased region" description="Low complexity" evidence="1">
    <location>
        <begin position="1"/>
        <end position="15"/>
    </location>
</feature>
<keyword evidence="4" id="KW-1185">Reference proteome</keyword>
<organism evidence="3 4">
    <name type="scientific">Paspalum notatum var. saurae</name>
    <dbReference type="NCBI Taxonomy" id="547442"/>
    <lineage>
        <taxon>Eukaryota</taxon>
        <taxon>Viridiplantae</taxon>
        <taxon>Streptophyta</taxon>
        <taxon>Embryophyta</taxon>
        <taxon>Tracheophyta</taxon>
        <taxon>Spermatophyta</taxon>
        <taxon>Magnoliopsida</taxon>
        <taxon>Liliopsida</taxon>
        <taxon>Poales</taxon>
        <taxon>Poaceae</taxon>
        <taxon>PACMAD clade</taxon>
        <taxon>Panicoideae</taxon>
        <taxon>Andropogonodae</taxon>
        <taxon>Paspaleae</taxon>
        <taxon>Paspalinae</taxon>
        <taxon>Paspalum</taxon>
    </lineage>
</organism>
<name>A0AAQ3ULS1_PASNO</name>
<dbReference type="EMBL" id="CP144753">
    <property type="protein sequence ID" value="WVZ92327.1"/>
    <property type="molecule type" value="Genomic_DNA"/>
</dbReference>
<dbReference type="PANTHER" id="PTHR33086:SF96">
    <property type="entry name" value="DUF1618 DOMAIN-CONTAINING PROTEIN"/>
    <property type="match status" value="1"/>
</dbReference>
<feature type="region of interest" description="Disordered" evidence="1">
    <location>
        <begin position="138"/>
        <end position="168"/>
    </location>
</feature>
<feature type="region of interest" description="Disordered" evidence="1">
    <location>
        <begin position="1"/>
        <end position="23"/>
    </location>
</feature>
<dbReference type="Proteomes" id="UP001341281">
    <property type="component" value="Chromosome 09"/>
</dbReference>
<reference evidence="3 4" key="1">
    <citation type="submission" date="2024-02" db="EMBL/GenBank/DDBJ databases">
        <title>High-quality chromosome-scale genome assembly of Pensacola bahiagrass (Paspalum notatum Flugge var. saurae).</title>
        <authorList>
            <person name="Vega J.M."/>
            <person name="Podio M."/>
            <person name="Orjuela J."/>
            <person name="Siena L.A."/>
            <person name="Pessino S.C."/>
            <person name="Combes M.C."/>
            <person name="Mariac C."/>
            <person name="Albertini E."/>
            <person name="Pupilli F."/>
            <person name="Ortiz J.P.A."/>
            <person name="Leblanc O."/>
        </authorList>
    </citation>
    <scope>NUCLEOTIDE SEQUENCE [LARGE SCALE GENOMIC DNA]</scope>
    <source>
        <strain evidence="3">R1</strain>
        <tissue evidence="3">Leaf</tissue>
    </source>
</reference>
<evidence type="ECO:0000256" key="1">
    <source>
        <dbReference type="SAM" id="MobiDB-lite"/>
    </source>
</evidence>
<protein>
    <recommendedName>
        <fullName evidence="2">DUF1618 domain-containing protein</fullName>
    </recommendedName>
</protein>
<evidence type="ECO:0000313" key="4">
    <source>
        <dbReference type="Proteomes" id="UP001341281"/>
    </source>
</evidence>
<evidence type="ECO:0000313" key="3">
    <source>
        <dbReference type="EMBL" id="WVZ92327.1"/>
    </source>
</evidence>
<dbReference type="AlphaFoldDB" id="A0AAQ3ULS1"/>
<evidence type="ECO:0000259" key="2">
    <source>
        <dbReference type="Pfam" id="PF07762"/>
    </source>
</evidence>
<sequence>MASPPRSSSTSDDAAPAPPPRSSWVILGSIPGVVQDDVDATDATATTDLSAVAGARRAPARVAPDRLPARNFPILLAADPSGLLLLHSIIDAPAPPARPPTGVDDTDRRERKTCFYDWRLLDPRYLVLDATTGSALRLPNPDPLEHIPRSSASSPAPAPAPAPAATWSPSSGMADLRCYFSDRGEWVTKAVRYPFQRRRLSPICTLAHHGRLWWADYSWGIVTADPFADKPVLRFVTLPGCQLGYGDGWGDLERFRYVGRRQPALRRHLTYRRRDIRDKVSVWTLADPNSTVWTLDHEATFADIWADDTYKATGLPNRPPRVALIHPHNPAVVYFFLRGHLFAVDLPARKVLECDRYHLVAPPLNYPTANRFIRAWELLPVVSS</sequence>
<dbReference type="PANTHER" id="PTHR33086">
    <property type="entry name" value="OS05G0468200 PROTEIN-RELATED"/>
    <property type="match status" value="1"/>
</dbReference>
<feature type="domain" description="DUF1618" evidence="2">
    <location>
        <begin position="214"/>
        <end position="334"/>
    </location>
</feature>
<proteinExistence type="predicted"/>
<accession>A0AAQ3ULS1</accession>
<dbReference type="Pfam" id="PF07762">
    <property type="entry name" value="DUF1618"/>
    <property type="match status" value="1"/>
</dbReference>
<gene>
    <name evidence="3" type="ORF">U9M48_038402</name>
</gene>